<dbReference type="PROSITE" id="PS00028">
    <property type="entry name" value="ZINC_FINGER_C2H2_1"/>
    <property type="match status" value="1"/>
</dbReference>
<dbReference type="InterPro" id="IPR013087">
    <property type="entry name" value="Znf_C2H2_type"/>
</dbReference>
<organism evidence="4 5">
    <name type="scientific">Sphaeroforma arctica JP610</name>
    <dbReference type="NCBI Taxonomy" id="667725"/>
    <lineage>
        <taxon>Eukaryota</taxon>
        <taxon>Ichthyosporea</taxon>
        <taxon>Ichthyophonida</taxon>
        <taxon>Sphaeroforma</taxon>
    </lineage>
</organism>
<dbReference type="PROSITE" id="PS50157">
    <property type="entry name" value="ZINC_FINGER_C2H2_2"/>
    <property type="match status" value="1"/>
</dbReference>
<sequence length="184" mass="19864">MVPEPSVPIRYASTSREESEPHTSSSIHTEDDRESAPNITTPAEDLTSGSTGYGKGKSPRETASGSKVSGKGKRATASTSASREWRARMTASGGTGSGKGRPAQKPTAALDTNSQRGKPKTTYKCTAGCDRQFSTIQSKLEHESHHNVVRCEWVDAGVVCGKIFTTPRDHRTHLKLHERMNPSL</sequence>
<feature type="region of interest" description="Disordered" evidence="2">
    <location>
        <begin position="1"/>
        <end position="121"/>
    </location>
</feature>
<dbReference type="EMBL" id="KQ242126">
    <property type="protein sequence ID" value="KNC80634.1"/>
    <property type="molecule type" value="Genomic_DNA"/>
</dbReference>
<dbReference type="Gene3D" id="3.30.160.60">
    <property type="entry name" value="Classic Zinc Finger"/>
    <property type="match status" value="1"/>
</dbReference>
<reference evidence="4 5" key="1">
    <citation type="submission" date="2011-02" db="EMBL/GenBank/DDBJ databases">
        <title>The Genome Sequence of Sphaeroforma arctica JP610.</title>
        <authorList>
            <consortium name="The Broad Institute Genome Sequencing Platform"/>
            <person name="Russ C."/>
            <person name="Cuomo C."/>
            <person name="Young S.K."/>
            <person name="Zeng Q."/>
            <person name="Gargeya S."/>
            <person name="Alvarado L."/>
            <person name="Berlin A."/>
            <person name="Chapman S.B."/>
            <person name="Chen Z."/>
            <person name="Freedman E."/>
            <person name="Gellesch M."/>
            <person name="Goldberg J."/>
            <person name="Griggs A."/>
            <person name="Gujja S."/>
            <person name="Heilman E."/>
            <person name="Heiman D."/>
            <person name="Howarth C."/>
            <person name="Mehta T."/>
            <person name="Neiman D."/>
            <person name="Pearson M."/>
            <person name="Roberts A."/>
            <person name="Saif S."/>
            <person name="Shea T."/>
            <person name="Shenoy N."/>
            <person name="Sisk P."/>
            <person name="Stolte C."/>
            <person name="Sykes S."/>
            <person name="White J."/>
            <person name="Yandava C."/>
            <person name="Burger G."/>
            <person name="Gray M.W."/>
            <person name="Holland P.W.H."/>
            <person name="King N."/>
            <person name="Lang F.B.F."/>
            <person name="Roger A.J."/>
            <person name="Ruiz-Trillo I."/>
            <person name="Haas B."/>
            <person name="Nusbaum C."/>
            <person name="Birren B."/>
        </authorList>
    </citation>
    <scope>NUCLEOTIDE SEQUENCE [LARGE SCALE GENOMIC DNA]</scope>
    <source>
        <strain evidence="4 5">JP610</strain>
    </source>
</reference>
<evidence type="ECO:0000313" key="4">
    <source>
        <dbReference type="EMBL" id="KNC80634.1"/>
    </source>
</evidence>
<name>A0A0L0FVI0_9EUKA</name>
<proteinExistence type="predicted"/>
<gene>
    <name evidence="4" type="ORF">SARC_07011</name>
</gene>
<dbReference type="GO" id="GO:0008270">
    <property type="term" value="F:zinc ion binding"/>
    <property type="evidence" value="ECO:0007669"/>
    <property type="project" value="UniProtKB-KW"/>
</dbReference>
<keyword evidence="1" id="KW-0479">Metal-binding</keyword>
<dbReference type="AlphaFoldDB" id="A0A0L0FVI0"/>
<keyword evidence="5" id="KW-1185">Reference proteome</keyword>
<evidence type="ECO:0000256" key="2">
    <source>
        <dbReference type="SAM" id="MobiDB-lite"/>
    </source>
</evidence>
<evidence type="ECO:0000313" key="5">
    <source>
        <dbReference type="Proteomes" id="UP000054560"/>
    </source>
</evidence>
<dbReference type="Proteomes" id="UP000054560">
    <property type="component" value="Unassembled WGS sequence"/>
</dbReference>
<dbReference type="GeneID" id="25907515"/>
<accession>A0A0L0FVI0</accession>
<evidence type="ECO:0000259" key="3">
    <source>
        <dbReference type="PROSITE" id="PS50157"/>
    </source>
</evidence>
<dbReference type="RefSeq" id="XP_014154536.1">
    <property type="nucleotide sequence ID" value="XM_014299061.1"/>
</dbReference>
<keyword evidence="1" id="KW-0863">Zinc-finger</keyword>
<feature type="domain" description="C2H2-type" evidence="3">
    <location>
        <begin position="149"/>
        <end position="182"/>
    </location>
</feature>
<keyword evidence="1" id="KW-0862">Zinc</keyword>
<evidence type="ECO:0000256" key="1">
    <source>
        <dbReference type="PROSITE-ProRule" id="PRU00042"/>
    </source>
</evidence>
<protein>
    <recommendedName>
        <fullName evidence="3">C2H2-type domain-containing protein</fullName>
    </recommendedName>
</protein>